<feature type="chain" id="PRO_5019490324" description="OmpA-like domain-containing protein" evidence="5">
    <location>
        <begin position="22"/>
        <end position="262"/>
    </location>
</feature>
<sequence>MRNHLMIPTLLALSIGLSACATPPNANLESARSNFSALQSNPQSSKVAALETKDAQESLNKAEAAYLNKEDPKNVDQLAYLTNQRVEVAKQTIALRTAEGTLEDASAQRTQARLDARDAQIKKLQDNLNAKQTDRGTLVTFGDVLFDFDKATLKSSALPNVTTLARYLQENPDRKVIVEGYTDSKGSASYNQSLSERRAASVRAALVRAGVDPARVVAQGYGKEYPVADNTSNSGRAQNRRVEVTISNDNQPVAPRSVSQAH</sequence>
<feature type="coiled-coil region" evidence="4">
    <location>
        <begin position="102"/>
        <end position="134"/>
    </location>
</feature>
<evidence type="ECO:0000256" key="3">
    <source>
        <dbReference type="PROSITE-ProRule" id="PRU00473"/>
    </source>
</evidence>
<protein>
    <recommendedName>
        <fullName evidence="6">OmpA-like domain-containing protein</fullName>
    </recommendedName>
</protein>
<dbReference type="Pfam" id="PF14346">
    <property type="entry name" value="DUF4398"/>
    <property type="match status" value="1"/>
</dbReference>
<comment type="subcellular location">
    <subcellularLocation>
        <location evidence="1">Cell outer membrane</location>
    </subcellularLocation>
</comment>
<dbReference type="Proteomes" id="UP000288983">
    <property type="component" value="Unassembled WGS sequence"/>
</dbReference>
<dbReference type="EMBL" id="QJRG01000034">
    <property type="protein sequence ID" value="RWU25253.1"/>
    <property type="molecule type" value="Genomic_DNA"/>
</dbReference>
<dbReference type="PANTHER" id="PTHR30329:SF20">
    <property type="entry name" value="EXPORTED PROTEIN"/>
    <property type="match status" value="1"/>
</dbReference>
<dbReference type="InterPro" id="IPR006665">
    <property type="entry name" value="OmpA-like"/>
</dbReference>
<evidence type="ECO:0000259" key="6">
    <source>
        <dbReference type="PROSITE" id="PS51123"/>
    </source>
</evidence>
<dbReference type="CDD" id="cd07185">
    <property type="entry name" value="OmpA_C-like"/>
    <property type="match status" value="1"/>
</dbReference>
<keyword evidence="4" id="KW-0175">Coiled coil</keyword>
<evidence type="ECO:0000256" key="1">
    <source>
        <dbReference type="ARBA" id="ARBA00004442"/>
    </source>
</evidence>
<name>A0A443ZX00_9PSED</name>
<dbReference type="InterPro" id="IPR036737">
    <property type="entry name" value="OmpA-like_sf"/>
</dbReference>
<dbReference type="GO" id="GO:0009279">
    <property type="term" value="C:cell outer membrane"/>
    <property type="evidence" value="ECO:0007669"/>
    <property type="project" value="UniProtKB-SubCell"/>
</dbReference>
<dbReference type="InterPro" id="IPR006664">
    <property type="entry name" value="OMP_bac"/>
</dbReference>
<gene>
    <name evidence="7" type="ORF">DM813_05880</name>
</gene>
<evidence type="ECO:0000256" key="4">
    <source>
        <dbReference type="SAM" id="Coils"/>
    </source>
</evidence>
<dbReference type="PRINTS" id="PR01021">
    <property type="entry name" value="OMPADOMAIN"/>
</dbReference>
<dbReference type="InterPro" id="IPR025511">
    <property type="entry name" value="DUF4398"/>
</dbReference>
<dbReference type="OrthoDB" id="9782229at2"/>
<dbReference type="PROSITE" id="PS51257">
    <property type="entry name" value="PROKAR_LIPOPROTEIN"/>
    <property type="match status" value="1"/>
</dbReference>
<comment type="caution">
    <text evidence="7">The sequence shown here is derived from an EMBL/GenBank/DDBJ whole genome shotgun (WGS) entry which is preliminary data.</text>
</comment>
<dbReference type="SUPFAM" id="SSF103088">
    <property type="entry name" value="OmpA-like"/>
    <property type="match status" value="1"/>
</dbReference>
<reference evidence="7 8" key="1">
    <citation type="submission" date="2018-06" db="EMBL/GenBank/DDBJ databases">
        <title>Bacteria isolated from soil of Wuhan.</title>
        <authorList>
            <person name="Wei X."/>
            <person name="Chunhua H."/>
        </authorList>
    </citation>
    <scope>NUCLEOTIDE SEQUENCE [LARGE SCALE GENOMIC DNA]</scope>
    <source>
        <strain evidence="8">xwS2</strain>
    </source>
</reference>
<dbReference type="PANTHER" id="PTHR30329">
    <property type="entry name" value="STATOR ELEMENT OF FLAGELLAR MOTOR COMPLEX"/>
    <property type="match status" value="1"/>
</dbReference>
<dbReference type="AlphaFoldDB" id="A0A443ZX00"/>
<proteinExistence type="predicted"/>
<dbReference type="Pfam" id="PF00691">
    <property type="entry name" value="OmpA"/>
    <property type="match status" value="1"/>
</dbReference>
<accession>A0A443ZX00</accession>
<dbReference type="PROSITE" id="PS01068">
    <property type="entry name" value="OMPA_1"/>
    <property type="match status" value="1"/>
</dbReference>
<dbReference type="InterPro" id="IPR050330">
    <property type="entry name" value="Bact_OuterMem_StrucFunc"/>
</dbReference>
<feature type="signal peptide" evidence="5">
    <location>
        <begin position="1"/>
        <end position="21"/>
    </location>
</feature>
<dbReference type="InterPro" id="IPR006690">
    <property type="entry name" value="OMPA-like_CS"/>
</dbReference>
<evidence type="ECO:0000313" key="8">
    <source>
        <dbReference type="Proteomes" id="UP000288983"/>
    </source>
</evidence>
<organism evidence="7 8">
    <name type="scientific">Pseudomonas alkylphenolica</name>
    <dbReference type="NCBI Taxonomy" id="237609"/>
    <lineage>
        <taxon>Bacteria</taxon>
        <taxon>Pseudomonadati</taxon>
        <taxon>Pseudomonadota</taxon>
        <taxon>Gammaproteobacteria</taxon>
        <taxon>Pseudomonadales</taxon>
        <taxon>Pseudomonadaceae</taxon>
        <taxon>Pseudomonas</taxon>
    </lineage>
</organism>
<dbReference type="RefSeq" id="WP_128322456.1">
    <property type="nucleotide sequence ID" value="NZ_QJRG01000034.1"/>
</dbReference>
<keyword evidence="2 3" id="KW-0472">Membrane</keyword>
<dbReference type="Gene3D" id="3.30.1330.60">
    <property type="entry name" value="OmpA-like domain"/>
    <property type="match status" value="1"/>
</dbReference>
<keyword evidence="5" id="KW-0732">Signal</keyword>
<feature type="domain" description="OmpA-like" evidence="6">
    <location>
        <begin position="133"/>
        <end position="250"/>
    </location>
</feature>
<evidence type="ECO:0000256" key="2">
    <source>
        <dbReference type="ARBA" id="ARBA00023136"/>
    </source>
</evidence>
<dbReference type="PROSITE" id="PS51123">
    <property type="entry name" value="OMPA_2"/>
    <property type="match status" value="1"/>
</dbReference>
<evidence type="ECO:0000256" key="5">
    <source>
        <dbReference type="SAM" id="SignalP"/>
    </source>
</evidence>
<evidence type="ECO:0000313" key="7">
    <source>
        <dbReference type="EMBL" id="RWU25253.1"/>
    </source>
</evidence>